<protein>
    <recommendedName>
        <fullName evidence="7">INTS8 TPR repeats domain-containing protein</fullName>
    </recommendedName>
</protein>
<dbReference type="RefSeq" id="XP_004349228.2">
    <property type="nucleotide sequence ID" value="XM_004349178.2"/>
</dbReference>
<evidence type="ECO:0000313" key="9">
    <source>
        <dbReference type="Proteomes" id="UP000008743"/>
    </source>
</evidence>
<gene>
    <name evidence="8" type="ORF">CAOG_002478</name>
</gene>
<evidence type="ECO:0000313" key="8">
    <source>
        <dbReference type="EMBL" id="KJE91326.1"/>
    </source>
</evidence>
<evidence type="ECO:0000256" key="3">
    <source>
        <dbReference type="ARBA" id="ARBA00007147"/>
    </source>
</evidence>
<dbReference type="GO" id="GO:0005694">
    <property type="term" value="C:chromosome"/>
    <property type="evidence" value="ECO:0007669"/>
    <property type="project" value="UniProtKB-SubCell"/>
</dbReference>
<name>A0A0D2U893_CAPO3</name>
<feature type="domain" description="INTS8 TPR repeats" evidence="7">
    <location>
        <begin position="1321"/>
        <end position="1411"/>
    </location>
</feature>
<evidence type="ECO:0000256" key="1">
    <source>
        <dbReference type="ARBA" id="ARBA00004123"/>
    </source>
</evidence>
<dbReference type="EMBL" id="KE346362">
    <property type="protein sequence ID" value="KJE91326.1"/>
    <property type="molecule type" value="Genomic_DNA"/>
</dbReference>
<dbReference type="Pfam" id="PF25756">
    <property type="entry name" value="TPR_INTS8"/>
    <property type="match status" value="1"/>
</dbReference>
<evidence type="ECO:0000256" key="6">
    <source>
        <dbReference type="SAM" id="MobiDB-lite"/>
    </source>
</evidence>
<dbReference type="InterPro" id="IPR038751">
    <property type="entry name" value="INTS8"/>
</dbReference>
<comment type="subcellular location">
    <subcellularLocation>
        <location evidence="2">Chromosome</location>
    </subcellularLocation>
    <subcellularLocation>
        <location evidence="1">Nucleus</location>
    </subcellularLocation>
</comment>
<evidence type="ECO:0000256" key="4">
    <source>
        <dbReference type="ARBA" id="ARBA00022454"/>
    </source>
</evidence>
<feature type="region of interest" description="Disordered" evidence="6">
    <location>
        <begin position="23"/>
        <end position="73"/>
    </location>
</feature>
<dbReference type="GO" id="GO:0032039">
    <property type="term" value="C:integrator complex"/>
    <property type="evidence" value="ECO:0007669"/>
    <property type="project" value="TreeGrafter"/>
</dbReference>
<sequence>MAAATQRRRRRCCPTPAAWTAAFLAPTPPSASATTASATTLDQSNSGGGDHKSSGRAAGGSGSTGLGSNGAAGSPAAAAAAGFGLKDGGESSRQEVLNNLNQWRMATADAAAAWTAATAANELGMIDLAGAASSSDLTRSKRPRLGQDGDLSDEHPSWASALIMSTAADVDDGGDIGGRSPGSSRPATPSVPMDTDHQDDATAGAMTMGTPLLSRSLSVSSLIGGVAGTTRIKHRQSAYTDLVSSVLLGDQEVPAIVDTRRARRQRALAVHVVLHLGLSLEYICGSIEPLTQARLMGECAHFLPEQLQHLQTLTVALLAKSLLVKPAAVPAPSVSIIPPAAAATSTTTATATATATGITTPTSSSTAPGIPLPPVPNPSATALFGLSASEFLEALEAVPISTLTSFLPEYPNMLAHRWMLKLGNNRRLTLDCLSALPALYDPASPMFIFKDTPPMGPAPVGAVRVGASGHPNSATFVSRACRVAESSLETYLDAYWYSTQPNFDEAVQTILDRAIVKLGNLLPENIAGHELWSVLRSHLCQRLQALHTLHVFQILYELGSFRFQQSRLEPALKVFVQAATVASLPSFADFAQLDSASIRARLALTFSRQERSPSDADREDSGDPITTVLGRAVHLFSGLSASSYMSLGRIASDADSKAYALRARRKGQTAMTLVGGEGARPKLPSTAFPFAWPLVTADAAVVDGFISACKAMLAQSHLSPFSSTQSAEPPSSLAEAVSGMLLSSAGAANGLRDFLSEDKPAPFSCLDDLALLSRSPAIETTKPSVARPSRVLPQSTSSSSHSHNGHATKGMSAQERARAAATHRKRLVELRQDLARQALIASNRTSTQGVEDQALPPVEIGSDLLLPVAQARAFWDLTHTMEPEVACRSLRAIFRLPDSDSVTVALLSYLDTLVADSVTKSIVDAAGPKFTLAGLLGGSPSWSSLQSQANAVAAFVLVVKAGQARAVGSLSTAAALLNFATQMLVNHENKPDSAVLAWLRFLVQAAPRACSFDANEWSFAASSPSTASTFQLWLAVEWIMLSRECTLKQHPCGALALRLAHANEIVASSGCCRCCLSLGGSQLVFDHENTPDSAAGIVFAVVNEMSSPQSTMALSPLAVFGFLGYAVDHGAIGVFRQLEDVVNRSSEALSFRSALPALRVLCHHSWHALSAALDSEASQTHNARAREARARMVRFLEGQQRTQPVPALDLNALHTEIVSCLPLVSWFVTGACVTAPVLSRVLLTVAREFNLQHAQQSAAPEEQTPVQSVCAIIGTLPLPALLPVRPYLSAEGLPSARVQPVRKASALDSSPPLASSKLTGATLLTAMESLLHAGLASSPCHPNFLIGLADVQFARGRTHSALSLYLAAGRAVSGNFVTLPPNCWSSGVLGRMVLCSISLGWLMDALILCQLPLAWPWLHPEAATKIRENERSRASRALPDSNYPSQHSTPYLFDNTATPGFYLGPAFRALGEFLVEGATTPMNTLADLPLQLGGPAPSSTVPSNVPSSRPANSTPESTQKSSEPFGAVSSSDTLGANIAGLSTAFWCLRQVRLGDVPTELFASVWHVQLLEAVANVLHFTGDEGRVAFLASALNRPELNVNTALSVRLTAIEALTKTHLRGLCSRLQL</sequence>
<dbReference type="PANTHER" id="PTHR13350">
    <property type="entry name" value="INTEGRATOR COMPLEX SUBUNIT 8"/>
    <property type="match status" value="1"/>
</dbReference>
<proteinExistence type="inferred from homology"/>
<reference evidence="9" key="1">
    <citation type="submission" date="2011-02" db="EMBL/GenBank/DDBJ databases">
        <title>The Genome Sequence of Capsaspora owczarzaki ATCC 30864.</title>
        <authorList>
            <person name="Russ C."/>
            <person name="Cuomo C."/>
            <person name="Burger G."/>
            <person name="Gray M.W."/>
            <person name="Holland P.W.H."/>
            <person name="King N."/>
            <person name="Lang F.B.F."/>
            <person name="Roger A.J."/>
            <person name="Ruiz-Trillo I."/>
            <person name="Young S.K."/>
            <person name="Zeng Q."/>
            <person name="Gargeya S."/>
            <person name="Alvarado L."/>
            <person name="Berlin A."/>
            <person name="Chapman S.B."/>
            <person name="Chen Z."/>
            <person name="Freedman E."/>
            <person name="Gellesch M."/>
            <person name="Goldberg J."/>
            <person name="Griggs A."/>
            <person name="Gujja S."/>
            <person name="Heilman E."/>
            <person name="Heiman D."/>
            <person name="Howarth C."/>
            <person name="Mehta T."/>
            <person name="Neiman D."/>
            <person name="Pearson M."/>
            <person name="Roberts A."/>
            <person name="Saif S."/>
            <person name="Shea T."/>
            <person name="Shenoy N."/>
            <person name="Sisk P."/>
            <person name="Stolte C."/>
            <person name="Sykes S."/>
            <person name="White J."/>
            <person name="Yandava C."/>
            <person name="Haas B."/>
            <person name="Nusbaum C."/>
            <person name="Birren B."/>
        </authorList>
    </citation>
    <scope>NUCLEOTIDE SEQUENCE</scope>
    <source>
        <strain evidence="9">ATCC 30864</strain>
    </source>
</reference>
<dbReference type="Proteomes" id="UP000008743">
    <property type="component" value="Unassembled WGS sequence"/>
</dbReference>
<feature type="region of interest" description="Disordered" evidence="6">
    <location>
        <begin position="133"/>
        <end position="155"/>
    </location>
</feature>
<feature type="region of interest" description="Disordered" evidence="6">
    <location>
        <begin position="1486"/>
        <end position="1528"/>
    </location>
</feature>
<comment type="similarity">
    <text evidence="3">Belongs to the Integrator subunit 8 family.</text>
</comment>
<dbReference type="InParanoid" id="A0A0D2U893"/>
<evidence type="ECO:0000259" key="7">
    <source>
        <dbReference type="Pfam" id="PF25756"/>
    </source>
</evidence>
<evidence type="ECO:0000256" key="2">
    <source>
        <dbReference type="ARBA" id="ARBA00004286"/>
    </source>
</evidence>
<dbReference type="PANTHER" id="PTHR13350:SF1">
    <property type="entry name" value="INTEGRATOR COMPLEX SUBUNIT 8"/>
    <property type="match status" value="1"/>
</dbReference>
<keyword evidence="9" id="KW-1185">Reference proteome</keyword>
<feature type="region of interest" description="Disordered" evidence="6">
    <location>
        <begin position="780"/>
        <end position="820"/>
    </location>
</feature>
<feature type="compositionally biased region" description="Low complexity" evidence="6">
    <location>
        <begin position="1495"/>
        <end position="1510"/>
    </location>
</feature>
<dbReference type="InterPro" id="IPR057980">
    <property type="entry name" value="TPR_INTS8"/>
</dbReference>
<dbReference type="GO" id="GO:0034472">
    <property type="term" value="P:snRNA 3'-end processing"/>
    <property type="evidence" value="ECO:0007669"/>
    <property type="project" value="InterPro"/>
</dbReference>
<feature type="compositionally biased region" description="Polar residues" evidence="6">
    <location>
        <begin position="1511"/>
        <end position="1528"/>
    </location>
</feature>
<evidence type="ECO:0000256" key="5">
    <source>
        <dbReference type="ARBA" id="ARBA00023242"/>
    </source>
</evidence>
<feature type="compositionally biased region" description="Low complexity" evidence="6">
    <location>
        <begin position="23"/>
        <end position="40"/>
    </location>
</feature>
<feature type="region of interest" description="Disordered" evidence="6">
    <location>
        <begin position="170"/>
        <end position="204"/>
    </location>
</feature>
<organism evidence="8 9">
    <name type="scientific">Capsaspora owczarzaki (strain ATCC 30864)</name>
    <dbReference type="NCBI Taxonomy" id="595528"/>
    <lineage>
        <taxon>Eukaryota</taxon>
        <taxon>Filasterea</taxon>
        <taxon>Capsaspora</taxon>
    </lineage>
</organism>
<feature type="compositionally biased region" description="Gly residues" evidence="6">
    <location>
        <begin position="57"/>
        <end position="70"/>
    </location>
</feature>
<accession>A0A0D2U893</accession>
<keyword evidence="4" id="KW-0158">Chromosome</keyword>
<keyword evidence="5" id="KW-0539">Nucleus</keyword>